<dbReference type="GO" id="GO:0005634">
    <property type="term" value="C:nucleus"/>
    <property type="evidence" value="ECO:0007669"/>
    <property type="project" value="InterPro"/>
</dbReference>
<dbReference type="Pfam" id="PF15497">
    <property type="entry name" value="SNAPC5"/>
    <property type="match status" value="1"/>
</dbReference>
<keyword evidence="1" id="KW-0436">Ligase</keyword>
<dbReference type="GO" id="GO:0006384">
    <property type="term" value="P:transcription initiation at RNA polymerase III promoter"/>
    <property type="evidence" value="ECO:0007669"/>
    <property type="project" value="InterPro"/>
</dbReference>
<dbReference type="GO" id="GO:0006366">
    <property type="term" value="P:transcription by RNA polymerase II"/>
    <property type="evidence" value="ECO:0007669"/>
    <property type="project" value="InterPro"/>
</dbReference>
<reference evidence="1" key="1">
    <citation type="submission" date="2014-11" db="EMBL/GenBank/DDBJ databases">
        <authorList>
            <person name="Geib S."/>
        </authorList>
    </citation>
    <scope>NUCLEOTIDE SEQUENCE</scope>
</reference>
<organism evidence="1">
    <name type="scientific">Zeugodacus cucurbitae</name>
    <name type="common">Melon fruit fly</name>
    <name type="synonym">Bactrocera cucurbitae</name>
    <dbReference type="NCBI Taxonomy" id="28588"/>
    <lineage>
        <taxon>Eukaryota</taxon>
        <taxon>Metazoa</taxon>
        <taxon>Ecdysozoa</taxon>
        <taxon>Arthropoda</taxon>
        <taxon>Hexapoda</taxon>
        <taxon>Insecta</taxon>
        <taxon>Pterygota</taxon>
        <taxon>Neoptera</taxon>
        <taxon>Endopterygota</taxon>
        <taxon>Diptera</taxon>
        <taxon>Brachycera</taxon>
        <taxon>Muscomorpha</taxon>
        <taxon>Tephritoidea</taxon>
        <taxon>Tephritidae</taxon>
        <taxon>Zeugodacus</taxon>
        <taxon>Zeugodacus</taxon>
    </lineage>
</organism>
<dbReference type="EMBL" id="GBXI01000893">
    <property type="protein sequence ID" value="JAD13399.1"/>
    <property type="molecule type" value="Transcribed_RNA"/>
</dbReference>
<reference evidence="1" key="2">
    <citation type="journal article" date="2015" name="Gigascience">
        <title>Reconstructing a comprehensive transcriptome assembly of a white-pupal translocated strain of the pest fruit fly Bactrocera cucurbitae.</title>
        <authorList>
            <person name="Sim S.B."/>
            <person name="Calla B."/>
            <person name="Hall B."/>
            <person name="DeRego T."/>
            <person name="Geib S.M."/>
        </authorList>
    </citation>
    <scope>NUCLEOTIDE SEQUENCE</scope>
</reference>
<name>A0A0A1XQ04_ZEUCU</name>
<dbReference type="GO" id="GO:0016874">
    <property type="term" value="F:ligase activity"/>
    <property type="evidence" value="ECO:0007669"/>
    <property type="project" value="UniProtKB-KW"/>
</dbReference>
<evidence type="ECO:0000313" key="1">
    <source>
        <dbReference type="EMBL" id="JAD13399.1"/>
    </source>
</evidence>
<protein>
    <submittedName>
        <fullName evidence="1">Glycine--tRNA ligase beta subunit</fullName>
    </submittedName>
</protein>
<proteinExistence type="predicted"/>
<accession>A0A0A1XQ04</accession>
<sequence length="135" mass="15114">MGRNSNATFVNNARIQKEQLQLCKIQKELETIIGRVNEAINELKVEELQLKAGAAAALSENMRSANLNKPCEQELPSTSNQASLSLAQLPHNIPCRSTEQDNVQIDAVIINKQIIYLNTDRKANNNIEEEEEDDI</sequence>
<dbReference type="AlphaFoldDB" id="A0A0A1XQ04"/>
<dbReference type="InterPro" id="IPR029138">
    <property type="entry name" value="SNAPC5"/>
</dbReference>
<gene>
    <name evidence="1" type="primary">glyS_1</name>
    <name evidence="1" type="ORF">g.10182</name>
</gene>